<reference evidence="2 3" key="1">
    <citation type="submission" date="2021-05" db="EMBL/GenBank/DDBJ databases">
        <title>Kineosporia and Streptomyces sp. nov. two new marine actinobacteria isolated from Coral.</title>
        <authorList>
            <person name="Buangrab K."/>
            <person name="Sutthacheep M."/>
            <person name="Yeemin T."/>
            <person name="Harunari E."/>
            <person name="Igarashi Y."/>
            <person name="Kanchanasin P."/>
            <person name="Tanasupawat S."/>
            <person name="Phongsopitanun W."/>
        </authorList>
    </citation>
    <scope>NUCLEOTIDE SEQUENCE [LARGE SCALE GENOMIC DNA]</scope>
    <source>
        <strain evidence="2 3">J2-2</strain>
    </source>
</reference>
<evidence type="ECO:0000313" key="2">
    <source>
        <dbReference type="EMBL" id="MBT0769044.1"/>
    </source>
</evidence>
<dbReference type="InterPro" id="IPR001155">
    <property type="entry name" value="OxRdtase_FMN_N"/>
</dbReference>
<dbReference type="CDD" id="cd02933">
    <property type="entry name" value="OYE_like_FMN"/>
    <property type="match status" value="1"/>
</dbReference>
<dbReference type="InterPro" id="IPR045247">
    <property type="entry name" value="Oye-like"/>
</dbReference>
<dbReference type="RefSeq" id="WP_214155334.1">
    <property type="nucleotide sequence ID" value="NZ_JAHBAY010000003.1"/>
</dbReference>
<dbReference type="InterPro" id="IPR013785">
    <property type="entry name" value="Aldolase_TIM"/>
</dbReference>
<dbReference type="PANTHER" id="PTHR22893:SF91">
    <property type="entry name" value="NADPH DEHYDROGENASE 2-RELATED"/>
    <property type="match status" value="1"/>
</dbReference>
<dbReference type="PANTHER" id="PTHR22893">
    <property type="entry name" value="NADH OXIDOREDUCTASE-RELATED"/>
    <property type="match status" value="1"/>
</dbReference>
<dbReference type="Proteomes" id="UP001197247">
    <property type="component" value="Unassembled WGS sequence"/>
</dbReference>
<evidence type="ECO:0000259" key="1">
    <source>
        <dbReference type="Pfam" id="PF00724"/>
    </source>
</evidence>
<accession>A0ABS5THG8</accession>
<organism evidence="2 3">
    <name type="scientific">Kineosporia corallincola</name>
    <dbReference type="NCBI Taxonomy" id="2835133"/>
    <lineage>
        <taxon>Bacteria</taxon>
        <taxon>Bacillati</taxon>
        <taxon>Actinomycetota</taxon>
        <taxon>Actinomycetes</taxon>
        <taxon>Kineosporiales</taxon>
        <taxon>Kineosporiaceae</taxon>
        <taxon>Kineosporia</taxon>
    </lineage>
</organism>
<dbReference type="SUPFAM" id="SSF51395">
    <property type="entry name" value="FMN-linked oxidoreductases"/>
    <property type="match status" value="1"/>
</dbReference>
<proteinExistence type="predicted"/>
<name>A0ABS5THG8_9ACTN</name>
<protein>
    <submittedName>
        <fullName evidence="2">Alkene reductase</fullName>
    </submittedName>
</protein>
<feature type="domain" description="NADH:flavin oxidoreductase/NADH oxidase N-terminal" evidence="1">
    <location>
        <begin position="14"/>
        <end position="345"/>
    </location>
</feature>
<sequence length="367" mass="38866">MSATTSSDATVSALFEPVTFGRIELANRIVMAPLTRMRAGEAGIPGELIAEHYRQRAGVGMITTEGTYPSADSQSYVGQPGITTDEQAEGWRRVAEGVHAAGGRIVMQLMHGGRTSHPDLNGGRRVVGPSAVAIDGEVHTSKGKQAYVVPGEMTTDEIAASVADHVAAARRAVDAGLDGVEIHSANGYLLHQFLAPGSNRRTDAYGGSPAARARFVVEVVTAVAAEVGADRVGLRISPEHNIQDAFEPDHDDVLATYGTLLDQVRPLGLAYLSVLHHEPAGELVAELQRRFGGRLVVNSGFSTVTSVAEAAQILQAPFVDAVAVGRAVIANPDLVVRWKHGHPQNELRAELLYAPGPEGYTDYPVHA</sequence>
<dbReference type="EMBL" id="JAHBAY010000003">
    <property type="protein sequence ID" value="MBT0769044.1"/>
    <property type="molecule type" value="Genomic_DNA"/>
</dbReference>
<dbReference type="Pfam" id="PF00724">
    <property type="entry name" value="Oxidored_FMN"/>
    <property type="match status" value="1"/>
</dbReference>
<comment type="caution">
    <text evidence="2">The sequence shown here is derived from an EMBL/GenBank/DDBJ whole genome shotgun (WGS) entry which is preliminary data.</text>
</comment>
<dbReference type="Gene3D" id="3.20.20.70">
    <property type="entry name" value="Aldolase class I"/>
    <property type="match status" value="1"/>
</dbReference>
<evidence type="ECO:0000313" key="3">
    <source>
        <dbReference type="Proteomes" id="UP001197247"/>
    </source>
</evidence>
<gene>
    <name evidence="2" type="ORF">KIH74_08905</name>
</gene>
<keyword evidence="3" id="KW-1185">Reference proteome</keyword>